<organism evidence="4">
    <name type="scientific">Acromyrmex echinatior</name>
    <name type="common">Panamanian leafcutter ant</name>
    <name type="synonym">Acromyrmex octospinosus echinatior</name>
    <dbReference type="NCBI Taxonomy" id="103372"/>
    <lineage>
        <taxon>Eukaryota</taxon>
        <taxon>Metazoa</taxon>
        <taxon>Ecdysozoa</taxon>
        <taxon>Arthropoda</taxon>
        <taxon>Hexapoda</taxon>
        <taxon>Insecta</taxon>
        <taxon>Pterygota</taxon>
        <taxon>Neoptera</taxon>
        <taxon>Endopterygota</taxon>
        <taxon>Hymenoptera</taxon>
        <taxon>Apocrita</taxon>
        <taxon>Aculeata</taxon>
        <taxon>Formicoidea</taxon>
        <taxon>Formicidae</taxon>
        <taxon>Myrmicinae</taxon>
        <taxon>Acromyrmex</taxon>
    </lineage>
</organism>
<evidence type="ECO:0000313" key="4">
    <source>
        <dbReference type="Proteomes" id="UP000007755"/>
    </source>
</evidence>
<reference evidence="3" key="1">
    <citation type="submission" date="2011-02" db="EMBL/GenBank/DDBJ databases">
        <title>The genome of the leaf-cutting ant Acromyrmex echinatior suggests key adaptations to social evolution and fungus farming.</title>
        <authorList>
            <person name="Nygaard S."/>
            <person name="Zhang G."/>
        </authorList>
    </citation>
    <scope>NUCLEOTIDE SEQUENCE</scope>
</reference>
<dbReference type="EMBL" id="GL888293">
    <property type="protein sequence ID" value="EGI63037.1"/>
    <property type="molecule type" value="Genomic_DNA"/>
</dbReference>
<dbReference type="InParanoid" id="F4WRZ1"/>
<keyword evidence="4" id="KW-1185">Reference proteome</keyword>
<dbReference type="AlphaFoldDB" id="F4WRZ1"/>
<dbReference type="Gene3D" id="3.60.10.10">
    <property type="entry name" value="Endonuclease/exonuclease/phosphatase"/>
    <property type="match status" value="1"/>
</dbReference>
<dbReference type="eggNOG" id="ENOG502RTRA">
    <property type="taxonomic scope" value="Eukaryota"/>
</dbReference>
<feature type="coiled-coil region" evidence="1">
    <location>
        <begin position="294"/>
        <end position="360"/>
    </location>
</feature>
<evidence type="ECO:0000256" key="1">
    <source>
        <dbReference type="SAM" id="Coils"/>
    </source>
</evidence>
<dbReference type="InterPro" id="IPR036691">
    <property type="entry name" value="Endo/exonu/phosph_ase_sf"/>
</dbReference>
<dbReference type="STRING" id="103372.F4WRZ1"/>
<feature type="region of interest" description="Disordered" evidence="2">
    <location>
        <begin position="522"/>
        <end position="546"/>
    </location>
</feature>
<feature type="region of interest" description="Disordered" evidence="2">
    <location>
        <begin position="205"/>
        <end position="226"/>
    </location>
</feature>
<sequence length="546" mass="64446">MTLQSDVKNKRNHFEIRDIPECSSYVRKSASFCAVATETNLSKSSVHKMNLIGECKRKPLFFKEDKRQNREAMPFLFALTLLFSIRINSSLQVQPPRRRFAARKPPRSIRDRKFAMRYAKFYIRQRANVVDHLTARILHAMFFMRDTYMPSPAGSLDYSVHSPKIIAKYYHGQPIKLNQIWVLNLVLLRISQVVSIFFHHESKKVGKDGKRSGKEGEYRKEESEGIKDLSRFGKTARLDKRQSNLEEEEQRVHGSSRQVVPMVGRLTGNKNKPKEENMQRYMTGKEEPMIKFMKEMEENICKRMENMIEQIEQMRKEWKEGKLEMEERRRKDKEEHNIERKKLERRIKKLEWENEKKDRGRRRNNIDKENKCTIIAELESWEEKKEVMTRKKELSAGIFIDNNLTRKERKMQMQLKEKAKEEKEKGNSERKDLNARIGSEGGLIIEEKNEKRNKSKKSIDIIINKEGRRLIERIEERGWAILNGSFEEEGGWTYIGERGFSLIDHMIGNDGACEEIKRVEEGNRNGVRSHPIRGRAARTANNGEKR</sequence>
<evidence type="ECO:0000256" key="2">
    <source>
        <dbReference type="SAM" id="MobiDB-lite"/>
    </source>
</evidence>
<evidence type="ECO:0000313" key="3">
    <source>
        <dbReference type="EMBL" id="EGI63037.1"/>
    </source>
</evidence>
<proteinExistence type="predicted"/>
<feature type="compositionally biased region" description="Basic and acidic residues" evidence="2">
    <location>
        <begin position="415"/>
        <end position="433"/>
    </location>
</feature>
<dbReference type="Proteomes" id="UP000007755">
    <property type="component" value="Unassembled WGS sequence"/>
</dbReference>
<name>F4WRZ1_ACREC</name>
<keyword evidence="1" id="KW-0175">Coiled coil</keyword>
<gene>
    <name evidence="3" type="ORF">G5I_08597</name>
</gene>
<accession>F4WRZ1</accession>
<protein>
    <submittedName>
        <fullName evidence="3">Uncharacterized protein</fullName>
    </submittedName>
</protein>
<feature type="region of interest" description="Disordered" evidence="2">
    <location>
        <begin position="414"/>
        <end position="433"/>
    </location>
</feature>